<dbReference type="EMBL" id="JAASQI010000001">
    <property type="protein sequence ID" value="NIJ56755.1"/>
    <property type="molecule type" value="Genomic_DNA"/>
</dbReference>
<dbReference type="PANTHER" id="PTHR32063:SF34">
    <property type="entry name" value="MULTIDRUG RESISTANCE PROTEIN MDTC"/>
    <property type="match status" value="1"/>
</dbReference>
<dbReference type="Gene3D" id="3.30.70.1440">
    <property type="entry name" value="Multidrug efflux transporter AcrB pore domain"/>
    <property type="match status" value="2"/>
</dbReference>
<feature type="transmembrane region" description="Helical" evidence="7">
    <location>
        <begin position="360"/>
        <end position="381"/>
    </location>
</feature>
<dbReference type="Gene3D" id="3.30.2090.10">
    <property type="entry name" value="Multidrug efflux transporter AcrB TolC docking domain, DN and DC subdomains"/>
    <property type="match status" value="3"/>
</dbReference>
<dbReference type="Gene3D" id="3.30.70.1430">
    <property type="entry name" value="Multidrug efflux transporter AcrB pore domain"/>
    <property type="match status" value="2"/>
</dbReference>
<evidence type="ECO:0000256" key="3">
    <source>
        <dbReference type="ARBA" id="ARBA00022519"/>
    </source>
</evidence>
<dbReference type="Proteomes" id="UP001429580">
    <property type="component" value="Unassembled WGS sequence"/>
</dbReference>
<feature type="transmembrane region" description="Helical" evidence="7">
    <location>
        <begin position="1002"/>
        <end position="1023"/>
    </location>
</feature>
<reference evidence="8 9" key="1">
    <citation type="submission" date="2020-03" db="EMBL/GenBank/DDBJ databases">
        <title>Genomic Encyclopedia of Type Strains, Phase IV (KMG-IV): sequencing the most valuable type-strain genomes for metagenomic binning, comparative biology and taxonomic classification.</title>
        <authorList>
            <person name="Goeker M."/>
        </authorList>
    </citation>
    <scope>NUCLEOTIDE SEQUENCE [LARGE SCALE GENOMIC DNA]</scope>
    <source>
        <strain evidence="8 9">DSM 103870</strain>
    </source>
</reference>
<name>A0ABX0UYU5_9HYPH</name>
<organism evidence="8 9">
    <name type="scientific">Pseudochelatococcus lubricantis</name>
    <dbReference type="NCBI Taxonomy" id="1538102"/>
    <lineage>
        <taxon>Bacteria</taxon>
        <taxon>Pseudomonadati</taxon>
        <taxon>Pseudomonadota</taxon>
        <taxon>Alphaproteobacteria</taxon>
        <taxon>Hyphomicrobiales</taxon>
        <taxon>Chelatococcaceae</taxon>
        <taxon>Pseudochelatococcus</taxon>
    </lineage>
</organism>
<dbReference type="Pfam" id="PF00873">
    <property type="entry name" value="ACR_tran"/>
    <property type="match status" value="2"/>
</dbReference>
<feature type="transmembrane region" description="Helical" evidence="7">
    <location>
        <begin position="463"/>
        <end position="491"/>
    </location>
</feature>
<dbReference type="SUPFAM" id="SSF82693">
    <property type="entry name" value="Multidrug efflux transporter AcrB pore domain, PN1, PN2, PC1 and PC2 subdomains"/>
    <property type="match status" value="4"/>
</dbReference>
<evidence type="ECO:0000256" key="6">
    <source>
        <dbReference type="ARBA" id="ARBA00023136"/>
    </source>
</evidence>
<keyword evidence="6 7" id="KW-0472">Membrane</keyword>
<dbReference type="SUPFAM" id="SSF82866">
    <property type="entry name" value="Multidrug efflux transporter AcrB transmembrane domain"/>
    <property type="match status" value="2"/>
</dbReference>
<dbReference type="InterPro" id="IPR027463">
    <property type="entry name" value="AcrB_DN_DC_subdom"/>
</dbReference>
<dbReference type="SUPFAM" id="SSF82714">
    <property type="entry name" value="Multidrug efflux transporter AcrB TolC docking domain, DN and DC subdomains"/>
    <property type="match status" value="2"/>
</dbReference>
<proteinExistence type="predicted"/>
<keyword evidence="3" id="KW-0997">Cell inner membrane</keyword>
<evidence type="ECO:0000256" key="2">
    <source>
        <dbReference type="ARBA" id="ARBA00022475"/>
    </source>
</evidence>
<keyword evidence="9" id="KW-1185">Reference proteome</keyword>
<feature type="transmembrane region" description="Helical" evidence="7">
    <location>
        <begin position="12"/>
        <end position="32"/>
    </location>
</feature>
<feature type="transmembrane region" description="Helical" evidence="7">
    <location>
        <begin position="1035"/>
        <end position="1061"/>
    </location>
</feature>
<gene>
    <name evidence="8" type="ORF">FHS82_000568</name>
</gene>
<feature type="transmembrane region" description="Helical" evidence="7">
    <location>
        <begin position="431"/>
        <end position="451"/>
    </location>
</feature>
<dbReference type="InterPro" id="IPR001036">
    <property type="entry name" value="Acrflvin-R"/>
</dbReference>
<feature type="transmembrane region" description="Helical" evidence="7">
    <location>
        <begin position="957"/>
        <end position="982"/>
    </location>
</feature>
<evidence type="ECO:0000256" key="4">
    <source>
        <dbReference type="ARBA" id="ARBA00022692"/>
    </source>
</evidence>
<dbReference type="Gene3D" id="3.30.70.1320">
    <property type="entry name" value="Multidrug efflux transporter AcrB pore domain like"/>
    <property type="match status" value="1"/>
</dbReference>
<evidence type="ECO:0000256" key="5">
    <source>
        <dbReference type="ARBA" id="ARBA00022989"/>
    </source>
</evidence>
<protein>
    <submittedName>
        <fullName evidence="8">Multidrug efflux pump</fullName>
    </submittedName>
</protein>
<accession>A0ABX0UYU5</accession>
<keyword evidence="2" id="KW-1003">Cell membrane</keyword>
<feature type="transmembrane region" description="Helical" evidence="7">
    <location>
        <begin position="522"/>
        <end position="542"/>
    </location>
</feature>
<dbReference type="Gene3D" id="1.20.1640.10">
    <property type="entry name" value="Multidrug efflux transporter AcrB transmembrane domain"/>
    <property type="match status" value="3"/>
</dbReference>
<keyword evidence="1" id="KW-0813">Transport</keyword>
<evidence type="ECO:0000313" key="9">
    <source>
        <dbReference type="Proteomes" id="UP001429580"/>
    </source>
</evidence>
<feature type="transmembrane region" description="Helical" evidence="7">
    <location>
        <begin position="334"/>
        <end position="353"/>
    </location>
</feature>
<evidence type="ECO:0000313" key="8">
    <source>
        <dbReference type="EMBL" id="NIJ56755.1"/>
    </source>
</evidence>
<feature type="transmembrane region" description="Helical" evidence="7">
    <location>
        <begin position="905"/>
        <end position="924"/>
    </location>
</feature>
<dbReference type="RefSeq" id="WP_166948484.1">
    <property type="nucleotide sequence ID" value="NZ_JAASQI010000001.1"/>
</dbReference>
<keyword evidence="5 7" id="KW-1133">Transmembrane helix</keyword>
<sequence>MNISAPFIRRPVATTLLTIGLALAGMLAYFSLPVSPLPQVDFPTIQVTASMSGASPEIMATSVAMPLERHLGQIADVTEITSSSSQGSTRIVLQFGLNRDIDGAARDVQAAISAARADLPTAMRSNPTYRKANPADAPVMLLALTSQTLGLGDLYDAASTVLSQKLSQVEGIGQVGVSGSSLPAVRVDINPTALFNYGIGLEDVRAALSAANANSPKGAIEYGDRRWQIYTNEPYRLAEHYRPLIVAWRNDAPVRLSDVAAVTDSVENVRNRGLFNGEPAVLLTLSRMPGANIIETVDAVKALLPQLRAAIPAGIDLSVALDRTTTIRASMVDVQFTLVASIALVILVVYLFLRDWRATLIPAVAVPVSLVVSFGAMYWLGYSLNNFSLMALIVATGFVVDDAIVVLENTMRHVEAGTKPMKAALTGAREVSFTVLSMSVSLIAVFIPLLLLGGLPGRMFREFAVVLSVTIVVSLLVSLTTTPMMCARLLGRSQATRRPSRLMSATTRIYGRTLRAALHHPWLLVLTLAVTAGLNVHLFMIVPKGLLPQQDTGALIGGVRADQSTSFLNLRDKIAEFEKIVRADPAVENVVVFTGGRANSAFLNVSLKPLAERGIPAGQIINRLRPQFARVEGASTFLFPVQDLRVGGRESSSQYQFTLQSDDLGALRAWVPKITEALKNEPLLTDIDSDREEAGLQVDLAVNRDAVARFGLSMSQINGALYDAFGQRAVSTIYDRLNQYSIVMGLAPRYLESPRSLDTIYISAKGGTISATQQSGALAGTVSSGGEAASAADVANDPVRNQMLNQIAVTGRVQASTGSAVSTAKRDMIPLSAIASHAFGTTPLSVNHQGLFVASTISFNLAEGAALSDAVVAINRVMAELNVPRSIHGSFEGTARTFQQMSSSMAWLILAALLTIYIVLGMLYESYIHPLTILSTLPSAGIGAVTALMLAGMEFSLVALIGVFLLIGIVKKNAIMMIDFAIEAERSRGLAPEAAIVEACLLRFRPIMMTTFAAILGAVPLAVGLGEGAEMRQPLGVAIVGGLVLSQLLTLYTTPAVYVLFDRLQTRLRGAPAGGQRERAAA</sequence>
<evidence type="ECO:0000256" key="7">
    <source>
        <dbReference type="SAM" id="Phobius"/>
    </source>
</evidence>
<evidence type="ECO:0000256" key="1">
    <source>
        <dbReference type="ARBA" id="ARBA00022448"/>
    </source>
</evidence>
<keyword evidence="4 7" id="KW-0812">Transmembrane</keyword>
<comment type="caution">
    <text evidence="8">The sequence shown here is derived from an EMBL/GenBank/DDBJ whole genome shotgun (WGS) entry which is preliminary data.</text>
</comment>
<dbReference type="PANTHER" id="PTHR32063">
    <property type="match status" value="1"/>
</dbReference>
<dbReference type="PRINTS" id="PR00702">
    <property type="entry name" value="ACRIFLAVINRP"/>
</dbReference>